<keyword evidence="2" id="KW-1185">Reference proteome</keyword>
<evidence type="ECO:0000313" key="2">
    <source>
        <dbReference type="Proteomes" id="UP001279734"/>
    </source>
</evidence>
<evidence type="ECO:0000313" key="1">
    <source>
        <dbReference type="EMBL" id="GMH06064.1"/>
    </source>
</evidence>
<dbReference type="EMBL" id="BSYO01000006">
    <property type="protein sequence ID" value="GMH06064.1"/>
    <property type="molecule type" value="Genomic_DNA"/>
</dbReference>
<reference evidence="1" key="1">
    <citation type="submission" date="2023-05" db="EMBL/GenBank/DDBJ databases">
        <title>Nepenthes gracilis genome sequencing.</title>
        <authorList>
            <person name="Fukushima K."/>
        </authorList>
    </citation>
    <scope>NUCLEOTIDE SEQUENCE</scope>
    <source>
        <strain evidence="1">SING2019-196</strain>
    </source>
</reference>
<accession>A0AAD3S7Z5</accession>
<dbReference type="Proteomes" id="UP001279734">
    <property type="component" value="Unassembled WGS sequence"/>
</dbReference>
<gene>
    <name evidence="1" type="ORF">Nepgr_007904</name>
</gene>
<proteinExistence type="predicted"/>
<name>A0AAD3S7Z5_NEPGR</name>
<sequence>MGRSCYQVANLDVASLTFPSCCFSIRVLGGGTVCPKFRSGFLVGHADLALMPCCHLLNDIPCLAIRLANVDELALLGTAVSHVPDLSYPICA</sequence>
<comment type="caution">
    <text evidence="1">The sequence shown here is derived from an EMBL/GenBank/DDBJ whole genome shotgun (WGS) entry which is preliminary data.</text>
</comment>
<protein>
    <submittedName>
        <fullName evidence="1">Uncharacterized protein</fullName>
    </submittedName>
</protein>
<dbReference type="AlphaFoldDB" id="A0AAD3S7Z5"/>
<organism evidence="1 2">
    <name type="scientific">Nepenthes gracilis</name>
    <name type="common">Slender pitcher plant</name>
    <dbReference type="NCBI Taxonomy" id="150966"/>
    <lineage>
        <taxon>Eukaryota</taxon>
        <taxon>Viridiplantae</taxon>
        <taxon>Streptophyta</taxon>
        <taxon>Embryophyta</taxon>
        <taxon>Tracheophyta</taxon>
        <taxon>Spermatophyta</taxon>
        <taxon>Magnoliopsida</taxon>
        <taxon>eudicotyledons</taxon>
        <taxon>Gunneridae</taxon>
        <taxon>Pentapetalae</taxon>
        <taxon>Caryophyllales</taxon>
        <taxon>Nepenthaceae</taxon>
        <taxon>Nepenthes</taxon>
    </lineage>
</organism>